<evidence type="ECO:0000313" key="2">
    <source>
        <dbReference type="Proteomes" id="UP000288812"/>
    </source>
</evidence>
<sequence>MYNNEYVKEYIELLLKDEELYFKDYLSFQDKISRSNAIYKGEPVPALYQGFFYSEEEKNNFINMSNILVSITRKITEAYLNNSEFRKLFNFPKELEELILHNPGYDIPAPMARYDMLYGDKENYKFCEFNTDGTSGMNEDNIIGNLLMETLAFKEFKKKYKLNNVELFTPWVLESTNIYKQKYEKKPNIAIVDFLDLGISKEFDEFKNIYNKLGFNCEIIDVRDLRYLNGKLVYNNYEVDLIYRRMVTSEFMKNYGELTDFIKAYYDNAFMMLGSFRSQIMHSKIIFTILQNDLTKSYLNDEENKFIDEHFLPTFILKNEKDIDILIKNKDSFILKPADEYASKGVYAGRDFNDRQWKEKIYESLNLNYIYQEYYDVKPLSFVEFTNDGHLEVNDFTGVIGMYMYNEKFIAPYTRIGKNATVGGKGNYYSAPNIYIK</sequence>
<dbReference type="RefSeq" id="WP_127725386.1">
    <property type="nucleotide sequence ID" value="NZ_RLIH01000026.1"/>
</dbReference>
<dbReference type="OrthoDB" id="9771802at2"/>
<proteinExistence type="predicted"/>
<dbReference type="EMBL" id="RLIH01000026">
    <property type="protein sequence ID" value="RVU53840.1"/>
    <property type="molecule type" value="Genomic_DNA"/>
</dbReference>
<accession>A0A437S4B5</accession>
<name>A0A437S4B5_9FIRM</name>
<dbReference type="SUPFAM" id="SSF56059">
    <property type="entry name" value="Glutathione synthetase ATP-binding domain-like"/>
    <property type="match status" value="1"/>
</dbReference>
<comment type="caution">
    <text evidence="1">The sequence shown here is derived from an EMBL/GenBank/DDBJ whole genome shotgun (WGS) entry which is preliminary data.</text>
</comment>
<dbReference type="Proteomes" id="UP000288812">
    <property type="component" value="Unassembled WGS sequence"/>
</dbReference>
<organism evidence="1 2">
    <name type="scientific">Anaerosphaera multitolerans</name>
    <dbReference type="NCBI Taxonomy" id="2487351"/>
    <lineage>
        <taxon>Bacteria</taxon>
        <taxon>Bacillati</taxon>
        <taxon>Bacillota</taxon>
        <taxon>Tissierellia</taxon>
        <taxon>Tissierellales</taxon>
        <taxon>Peptoniphilaceae</taxon>
        <taxon>Anaerosphaera</taxon>
    </lineage>
</organism>
<protein>
    <submittedName>
        <fullName evidence="1">Glutathionylspermidine synthase</fullName>
    </submittedName>
</protein>
<reference evidence="1 2" key="1">
    <citation type="submission" date="2018-11" db="EMBL/GenBank/DDBJ databases">
        <title>Genome sequencing and assembly of Anaerosphaera sp. nov., GS7-6-2.</title>
        <authorList>
            <person name="Rettenmaier R."/>
            <person name="Liebl W."/>
            <person name="Zverlov V."/>
        </authorList>
    </citation>
    <scope>NUCLEOTIDE SEQUENCE [LARGE SCALE GENOMIC DNA]</scope>
    <source>
        <strain evidence="1 2">GS7-6-2</strain>
    </source>
</reference>
<gene>
    <name evidence="1" type="ORF">EF514_10440</name>
</gene>
<evidence type="ECO:0000313" key="1">
    <source>
        <dbReference type="EMBL" id="RVU53840.1"/>
    </source>
</evidence>
<keyword evidence="2" id="KW-1185">Reference proteome</keyword>
<dbReference type="AlphaFoldDB" id="A0A437S4B5"/>